<evidence type="ECO:0000313" key="2">
    <source>
        <dbReference type="EnsemblMetazoa" id="PHUM265460-PA"/>
    </source>
</evidence>
<reference evidence="2" key="3">
    <citation type="submission" date="2021-02" db="UniProtKB">
        <authorList>
            <consortium name="EnsemblMetazoa"/>
        </authorList>
    </citation>
    <scope>IDENTIFICATION</scope>
    <source>
        <strain evidence="2">USDA</strain>
    </source>
</reference>
<dbReference type="AlphaFoldDB" id="E0VKI8"/>
<name>E0VKI8_PEDHC</name>
<dbReference type="EMBL" id="DS235248">
    <property type="protein sequence ID" value="EEB13894.1"/>
    <property type="molecule type" value="Genomic_DNA"/>
</dbReference>
<evidence type="ECO:0000313" key="1">
    <source>
        <dbReference type="EMBL" id="EEB13894.1"/>
    </source>
</evidence>
<gene>
    <name evidence="2" type="primary">8235513</name>
    <name evidence="1" type="ORF">Phum_PHUM265460</name>
</gene>
<dbReference type="VEuPathDB" id="VectorBase:PHUM265460"/>
<sequence>MDMFWQRNNKVLQTNNLSARKNTILYSIETIKKILKKISYFDFVPFTACEEFRKIPVQFVP</sequence>
<dbReference type="RefSeq" id="XP_002426632.1">
    <property type="nucleotide sequence ID" value="XM_002426587.1"/>
</dbReference>
<dbReference type="EnsemblMetazoa" id="PHUM265460-RA">
    <property type="protein sequence ID" value="PHUM265460-PA"/>
    <property type="gene ID" value="PHUM265460"/>
</dbReference>
<evidence type="ECO:0000313" key="3">
    <source>
        <dbReference type="Proteomes" id="UP000009046"/>
    </source>
</evidence>
<accession>E0VKI8</accession>
<dbReference type="CTD" id="8235513"/>
<proteinExistence type="predicted"/>
<keyword evidence="3" id="KW-1185">Reference proteome</keyword>
<dbReference type="HOGENOM" id="CLU_2925370_0_0_1"/>
<dbReference type="EMBL" id="AAZO01003071">
    <property type="status" value="NOT_ANNOTATED_CDS"/>
    <property type="molecule type" value="Genomic_DNA"/>
</dbReference>
<dbReference type="GeneID" id="8235513"/>
<organism>
    <name type="scientific">Pediculus humanus subsp. corporis</name>
    <name type="common">Body louse</name>
    <dbReference type="NCBI Taxonomy" id="121224"/>
    <lineage>
        <taxon>Eukaryota</taxon>
        <taxon>Metazoa</taxon>
        <taxon>Ecdysozoa</taxon>
        <taxon>Arthropoda</taxon>
        <taxon>Hexapoda</taxon>
        <taxon>Insecta</taxon>
        <taxon>Pterygota</taxon>
        <taxon>Neoptera</taxon>
        <taxon>Paraneoptera</taxon>
        <taxon>Psocodea</taxon>
        <taxon>Troctomorpha</taxon>
        <taxon>Phthiraptera</taxon>
        <taxon>Anoplura</taxon>
        <taxon>Pediculidae</taxon>
        <taxon>Pediculus</taxon>
    </lineage>
</organism>
<dbReference type="Proteomes" id="UP000009046">
    <property type="component" value="Unassembled WGS sequence"/>
</dbReference>
<protein>
    <submittedName>
        <fullName evidence="1 2">Uncharacterized protein</fullName>
    </submittedName>
</protein>
<dbReference type="InParanoid" id="E0VKI8"/>
<reference evidence="1" key="1">
    <citation type="submission" date="2007-04" db="EMBL/GenBank/DDBJ databases">
        <title>Annotation of Pediculus humanus corporis strain USDA.</title>
        <authorList>
            <person name="Kirkness E."/>
            <person name="Hannick L."/>
            <person name="Hass B."/>
            <person name="Bruggner R."/>
            <person name="Lawson D."/>
            <person name="Bidwell S."/>
            <person name="Joardar V."/>
            <person name="Caler E."/>
            <person name="Walenz B."/>
            <person name="Inman J."/>
            <person name="Schobel S."/>
            <person name="Galinsky K."/>
            <person name="Amedeo P."/>
            <person name="Strausberg R."/>
        </authorList>
    </citation>
    <scope>NUCLEOTIDE SEQUENCE</scope>
    <source>
        <strain evidence="1">USDA</strain>
    </source>
</reference>
<dbReference type="KEGG" id="phu:Phum_PHUM265460"/>
<reference evidence="1" key="2">
    <citation type="submission" date="2007-04" db="EMBL/GenBank/DDBJ databases">
        <title>The genome of the human body louse.</title>
        <authorList>
            <consortium name="The Human Body Louse Genome Consortium"/>
            <person name="Kirkness E."/>
            <person name="Walenz B."/>
            <person name="Hass B."/>
            <person name="Bruggner R."/>
            <person name="Strausberg R."/>
        </authorList>
    </citation>
    <scope>NUCLEOTIDE SEQUENCE</scope>
    <source>
        <strain evidence="1">USDA</strain>
    </source>
</reference>